<proteinExistence type="evidence at transcript level"/>
<keyword evidence="1" id="KW-0732">Signal</keyword>
<reference evidence="2" key="1">
    <citation type="submission" date="2012-02" db="EMBL/GenBank/DDBJ databases">
        <title>The genome of the ctenophore, Pleurobrachia bachei.</title>
        <authorList>
            <person name="Kohn A.B."/>
            <person name="Citarella M."/>
            <person name="Moroz L.L."/>
        </authorList>
    </citation>
    <scope>NUCLEOTIDE SEQUENCE</scope>
</reference>
<organism evidence="2">
    <name type="scientific">Pleurobrachia bachei</name>
    <name type="common">Sea gooseberry</name>
    <dbReference type="NCBI Taxonomy" id="34499"/>
    <lineage>
        <taxon>Eukaryota</taxon>
        <taxon>Metazoa</taxon>
        <taxon>Ctenophora</taxon>
        <taxon>Tentaculata</taxon>
        <taxon>Cydippida</taxon>
        <taxon>Pleurobrachiidae</taxon>
        <taxon>Pleurobrachia</taxon>
    </lineage>
</organism>
<feature type="chain" id="PRO_5004053510" evidence="1">
    <location>
        <begin position="27"/>
        <end position="113"/>
    </location>
</feature>
<accession>M4H2H8</accession>
<sequence length="113" mass="12371">MARFQDMMLGTLVMFLAVSAPVMVEGSCSKRYPVCKESYGCAAGLNTTNEVTVRYRPISLRQHGTSRKGSLGVIHLLADWGFIEIYKLEVGLRLGATPSVCNRLFSIAVSRGL</sequence>
<dbReference type="EMBL" id="JQ700324">
    <property type="protein sequence ID" value="AFK75424.1"/>
    <property type="molecule type" value="mRNA"/>
</dbReference>
<feature type="signal peptide" evidence="1">
    <location>
        <begin position="1"/>
        <end position="26"/>
    </location>
</feature>
<name>M4H2H8_PLEBA</name>
<evidence type="ECO:0000313" key="2">
    <source>
        <dbReference type="EMBL" id="AFK75424.1"/>
    </source>
</evidence>
<dbReference type="AlphaFoldDB" id="M4H2H8"/>
<protein>
    <submittedName>
        <fullName evidence="2">Putative secretory peptide-14</fullName>
    </submittedName>
</protein>
<evidence type="ECO:0000256" key="1">
    <source>
        <dbReference type="SAM" id="SignalP"/>
    </source>
</evidence>